<evidence type="ECO:0000313" key="2">
    <source>
        <dbReference type="EMBL" id="KAI5389714.1"/>
    </source>
</evidence>
<sequence>MIKHHHNQSFNNDQYTGKTHQTLHGIEIDDCGHKVGLNGVANGALKFGSVSIPRHNLLNSSGDVSRDGQHTSTIPSVNKRFSVTLRELVGCKESLAYSLYEPEQLSLSLGITNLSWGAPFPSKSENRYDLNKNLNPNINPARLVSSKSKLNHAMPNVNSTSKQHRLTASRELDSSTSWPTVEQYSLQSTWNCGHPYNHA</sequence>
<accession>A0A9D4VSY3</accession>
<dbReference type="InterPro" id="IPR009100">
    <property type="entry name" value="AcylCoA_DH/oxidase_NM_dom_sf"/>
</dbReference>
<keyword evidence="3" id="KW-1185">Reference proteome</keyword>
<reference evidence="2 3" key="1">
    <citation type="journal article" date="2022" name="Nat. Genet.">
        <title>Improved pea reference genome and pan-genome highlight genomic features and evolutionary characteristics.</title>
        <authorList>
            <person name="Yang T."/>
            <person name="Liu R."/>
            <person name="Luo Y."/>
            <person name="Hu S."/>
            <person name="Wang D."/>
            <person name="Wang C."/>
            <person name="Pandey M.K."/>
            <person name="Ge S."/>
            <person name="Xu Q."/>
            <person name="Li N."/>
            <person name="Li G."/>
            <person name="Huang Y."/>
            <person name="Saxena R.K."/>
            <person name="Ji Y."/>
            <person name="Li M."/>
            <person name="Yan X."/>
            <person name="He Y."/>
            <person name="Liu Y."/>
            <person name="Wang X."/>
            <person name="Xiang C."/>
            <person name="Varshney R.K."/>
            <person name="Ding H."/>
            <person name="Gao S."/>
            <person name="Zong X."/>
        </authorList>
    </citation>
    <scope>NUCLEOTIDE SEQUENCE [LARGE SCALE GENOMIC DNA]</scope>
    <source>
        <strain evidence="2 3">cv. Zhongwan 6</strain>
    </source>
</reference>
<dbReference type="AlphaFoldDB" id="A0A9D4VSY3"/>
<gene>
    <name evidence="2" type="ORF">KIW84_075129</name>
</gene>
<organism evidence="2 3">
    <name type="scientific">Pisum sativum</name>
    <name type="common">Garden pea</name>
    <name type="synonym">Lathyrus oleraceus</name>
    <dbReference type="NCBI Taxonomy" id="3888"/>
    <lineage>
        <taxon>Eukaryota</taxon>
        <taxon>Viridiplantae</taxon>
        <taxon>Streptophyta</taxon>
        <taxon>Embryophyta</taxon>
        <taxon>Tracheophyta</taxon>
        <taxon>Spermatophyta</taxon>
        <taxon>Magnoliopsida</taxon>
        <taxon>eudicotyledons</taxon>
        <taxon>Gunneridae</taxon>
        <taxon>Pentapetalae</taxon>
        <taxon>rosids</taxon>
        <taxon>fabids</taxon>
        <taxon>Fabales</taxon>
        <taxon>Fabaceae</taxon>
        <taxon>Papilionoideae</taxon>
        <taxon>50 kb inversion clade</taxon>
        <taxon>NPAAA clade</taxon>
        <taxon>Hologalegina</taxon>
        <taxon>IRL clade</taxon>
        <taxon>Fabeae</taxon>
        <taxon>Lathyrus</taxon>
    </lineage>
</organism>
<dbReference type="InterPro" id="IPR046373">
    <property type="entry name" value="Acyl-CoA_Oxase/DH_mid-dom_sf"/>
</dbReference>
<dbReference type="GO" id="GO:0033540">
    <property type="term" value="P:fatty acid beta-oxidation using acyl-CoA oxidase"/>
    <property type="evidence" value="ECO:0007669"/>
    <property type="project" value="TreeGrafter"/>
</dbReference>
<dbReference type="GO" id="GO:0071949">
    <property type="term" value="F:FAD binding"/>
    <property type="evidence" value="ECO:0007669"/>
    <property type="project" value="InterPro"/>
</dbReference>
<evidence type="ECO:0000256" key="1">
    <source>
        <dbReference type="SAM" id="MobiDB-lite"/>
    </source>
</evidence>
<dbReference type="SUPFAM" id="SSF56645">
    <property type="entry name" value="Acyl-CoA dehydrogenase NM domain-like"/>
    <property type="match status" value="1"/>
</dbReference>
<name>A0A9D4VSY3_PEA</name>
<dbReference type="Gramene" id="Psat07G0512900-T1">
    <property type="protein sequence ID" value="KAI5389714.1"/>
    <property type="gene ID" value="KIW84_075129"/>
</dbReference>
<dbReference type="InterPro" id="IPR012258">
    <property type="entry name" value="Acyl-CoA_oxidase"/>
</dbReference>
<proteinExistence type="predicted"/>
<dbReference type="Proteomes" id="UP001058974">
    <property type="component" value="Chromosome 7"/>
</dbReference>
<evidence type="ECO:0000313" key="3">
    <source>
        <dbReference type="Proteomes" id="UP001058974"/>
    </source>
</evidence>
<dbReference type="EMBL" id="JAMSHJ010000007">
    <property type="protein sequence ID" value="KAI5389714.1"/>
    <property type="molecule type" value="Genomic_DNA"/>
</dbReference>
<dbReference type="Gene3D" id="2.40.110.10">
    <property type="entry name" value="Butyryl-CoA Dehydrogenase, subunit A, domain 2"/>
    <property type="match status" value="1"/>
</dbReference>
<feature type="region of interest" description="Disordered" evidence="1">
    <location>
        <begin position="152"/>
        <end position="174"/>
    </location>
</feature>
<dbReference type="GO" id="GO:0005777">
    <property type="term" value="C:peroxisome"/>
    <property type="evidence" value="ECO:0007669"/>
    <property type="project" value="InterPro"/>
</dbReference>
<dbReference type="GO" id="GO:0055088">
    <property type="term" value="P:lipid homeostasis"/>
    <property type="evidence" value="ECO:0007669"/>
    <property type="project" value="TreeGrafter"/>
</dbReference>
<protein>
    <submittedName>
        <fullName evidence="2">Uncharacterized protein</fullName>
    </submittedName>
</protein>
<dbReference type="PANTHER" id="PTHR10909">
    <property type="entry name" value="ELECTRON TRANSPORT OXIDOREDUCTASE"/>
    <property type="match status" value="1"/>
</dbReference>
<dbReference type="GO" id="GO:0005504">
    <property type="term" value="F:fatty acid binding"/>
    <property type="evidence" value="ECO:0007669"/>
    <property type="project" value="TreeGrafter"/>
</dbReference>
<dbReference type="GO" id="GO:0003997">
    <property type="term" value="F:acyl-CoA oxidase activity"/>
    <property type="evidence" value="ECO:0007669"/>
    <property type="project" value="InterPro"/>
</dbReference>
<dbReference type="PANTHER" id="PTHR10909:SF378">
    <property type="entry name" value="ACYL-COENZYME A OXIDASE"/>
    <property type="match status" value="1"/>
</dbReference>
<comment type="caution">
    <text evidence="2">The sequence shown here is derived from an EMBL/GenBank/DDBJ whole genome shotgun (WGS) entry which is preliminary data.</text>
</comment>